<sequence length="179" mass="20643">MSEIHANNSTSERTSSLSHLSMAIYQVKNGYRGPPPDRESCDNGPQFTGKKIVEFFGKWHNKRILSNPYHPAGNRQAESSNKSILNIMKKKLEEAKGLWLEILPEVLWAFRTTLKMSTGETPYSLVYGKKIVTPIEVREPNLRYSHESGTSNDESRRRELDEIGERRDMVYIRMLSQKQ</sequence>
<dbReference type="PANTHER" id="PTHR48475:SF2">
    <property type="entry name" value="RIBONUCLEASE H"/>
    <property type="match status" value="1"/>
</dbReference>
<dbReference type="PANTHER" id="PTHR48475">
    <property type="entry name" value="RIBONUCLEASE H"/>
    <property type="match status" value="1"/>
</dbReference>
<dbReference type="OrthoDB" id="1285340at2759"/>
<dbReference type="InterPro" id="IPR001584">
    <property type="entry name" value="Integrase_cat-core"/>
</dbReference>
<evidence type="ECO:0000313" key="2">
    <source>
        <dbReference type="RefSeq" id="XP_016440979.1"/>
    </source>
</evidence>
<dbReference type="AlphaFoldDB" id="A0A1S3XMC6"/>
<dbReference type="PaxDb" id="4097-A0A1S3XMC6"/>
<reference evidence="2" key="1">
    <citation type="submission" date="2025-08" db="UniProtKB">
        <authorList>
            <consortium name="RefSeq"/>
        </authorList>
    </citation>
    <scope>IDENTIFICATION</scope>
</reference>
<proteinExistence type="predicted"/>
<accession>A0A1S3XMC6</accession>
<dbReference type="InterPro" id="IPR012337">
    <property type="entry name" value="RNaseH-like_sf"/>
</dbReference>
<dbReference type="InterPro" id="IPR036397">
    <property type="entry name" value="RNaseH_sf"/>
</dbReference>
<protein>
    <recommendedName>
        <fullName evidence="1">Integrase catalytic domain-containing protein</fullName>
    </recommendedName>
</protein>
<dbReference type="KEGG" id="nta:107766671"/>
<dbReference type="GO" id="GO:0003676">
    <property type="term" value="F:nucleic acid binding"/>
    <property type="evidence" value="ECO:0007669"/>
    <property type="project" value="InterPro"/>
</dbReference>
<dbReference type="Gene3D" id="3.30.420.10">
    <property type="entry name" value="Ribonuclease H-like superfamily/Ribonuclease H"/>
    <property type="match status" value="1"/>
</dbReference>
<dbReference type="SUPFAM" id="SSF53098">
    <property type="entry name" value="Ribonuclease H-like"/>
    <property type="match status" value="1"/>
</dbReference>
<evidence type="ECO:0000259" key="1">
    <source>
        <dbReference type="PROSITE" id="PS50994"/>
    </source>
</evidence>
<dbReference type="SMR" id="A0A1S3XMC6"/>
<gene>
    <name evidence="2" type="primary">LOC107766671</name>
</gene>
<name>A0A1S3XMC6_TOBAC</name>
<dbReference type="GO" id="GO:0015074">
    <property type="term" value="P:DNA integration"/>
    <property type="evidence" value="ECO:0007669"/>
    <property type="project" value="InterPro"/>
</dbReference>
<dbReference type="STRING" id="4097.A0A1S3XMC6"/>
<dbReference type="PROSITE" id="PS50994">
    <property type="entry name" value="INTEGRASE"/>
    <property type="match status" value="1"/>
</dbReference>
<feature type="domain" description="Integrase catalytic" evidence="1">
    <location>
        <begin position="1"/>
        <end position="130"/>
    </location>
</feature>
<organism evidence="2">
    <name type="scientific">Nicotiana tabacum</name>
    <name type="common">Common tobacco</name>
    <dbReference type="NCBI Taxonomy" id="4097"/>
    <lineage>
        <taxon>Eukaryota</taxon>
        <taxon>Viridiplantae</taxon>
        <taxon>Streptophyta</taxon>
        <taxon>Embryophyta</taxon>
        <taxon>Tracheophyta</taxon>
        <taxon>Spermatophyta</taxon>
        <taxon>Magnoliopsida</taxon>
        <taxon>eudicotyledons</taxon>
        <taxon>Gunneridae</taxon>
        <taxon>Pentapetalae</taxon>
        <taxon>asterids</taxon>
        <taxon>lamiids</taxon>
        <taxon>Solanales</taxon>
        <taxon>Solanaceae</taxon>
        <taxon>Nicotianoideae</taxon>
        <taxon>Nicotianeae</taxon>
        <taxon>Nicotiana</taxon>
    </lineage>
</organism>
<dbReference type="RefSeq" id="XP_016440979.1">
    <property type="nucleotide sequence ID" value="XM_016585493.1"/>
</dbReference>